<dbReference type="InterPro" id="IPR036397">
    <property type="entry name" value="RNaseH_sf"/>
</dbReference>
<dbReference type="Pfam" id="PF00075">
    <property type="entry name" value="RNase_H"/>
    <property type="match status" value="1"/>
</dbReference>
<dbReference type="Gene3D" id="3.30.420.10">
    <property type="entry name" value="Ribonuclease H-like superfamily/Ribonuclease H"/>
    <property type="match status" value="1"/>
</dbReference>
<evidence type="ECO:0000259" key="1">
    <source>
        <dbReference type="PROSITE" id="PS50879"/>
    </source>
</evidence>
<dbReference type="AlphaFoldDB" id="A0A9J6D9B4"/>
<evidence type="ECO:0000313" key="3">
    <source>
        <dbReference type="Proteomes" id="UP000821866"/>
    </source>
</evidence>
<keyword evidence="3" id="KW-1185">Reference proteome</keyword>
<dbReference type="InterPro" id="IPR012337">
    <property type="entry name" value="RNaseH-like_sf"/>
</dbReference>
<dbReference type="CDD" id="cd09276">
    <property type="entry name" value="Rnase_HI_RT_non_LTR"/>
    <property type="match status" value="1"/>
</dbReference>
<dbReference type="VEuPathDB" id="VectorBase:LOC119164243"/>
<dbReference type="EMBL" id="JABSTU010000010">
    <property type="protein sequence ID" value="KAH8018732.1"/>
    <property type="molecule type" value="Genomic_DNA"/>
</dbReference>
<reference evidence="2" key="2">
    <citation type="submission" date="2021-09" db="EMBL/GenBank/DDBJ databases">
        <authorList>
            <person name="Jia N."/>
            <person name="Wang J."/>
            <person name="Shi W."/>
            <person name="Du L."/>
            <person name="Sun Y."/>
            <person name="Zhan W."/>
            <person name="Jiang J."/>
            <person name="Wang Q."/>
            <person name="Zhang B."/>
            <person name="Ji P."/>
            <person name="Sakyi L.B."/>
            <person name="Cui X."/>
            <person name="Yuan T."/>
            <person name="Jiang B."/>
            <person name="Yang W."/>
            <person name="Lam T.T.-Y."/>
            <person name="Chang Q."/>
            <person name="Ding S."/>
            <person name="Wang X."/>
            <person name="Zhu J."/>
            <person name="Ruan X."/>
            <person name="Zhao L."/>
            <person name="Wei J."/>
            <person name="Que T."/>
            <person name="Du C."/>
            <person name="Cheng J."/>
            <person name="Dai P."/>
            <person name="Han X."/>
            <person name="Huang E."/>
            <person name="Gao Y."/>
            <person name="Liu J."/>
            <person name="Shao H."/>
            <person name="Ye R."/>
            <person name="Li L."/>
            <person name="Wei W."/>
            <person name="Wang X."/>
            <person name="Wang C."/>
            <person name="Huo Q."/>
            <person name="Li W."/>
            <person name="Guo W."/>
            <person name="Chen H."/>
            <person name="Chen S."/>
            <person name="Zhou L."/>
            <person name="Zhou L."/>
            <person name="Ni X."/>
            <person name="Tian J."/>
            <person name="Zhou Y."/>
            <person name="Sheng Y."/>
            <person name="Liu T."/>
            <person name="Pan Y."/>
            <person name="Xia L."/>
            <person name="Li J."/>
            <person name="Zhao F."/>
            <person name="Cao W."/>
        </authorList>
    </citation>
    <scope>NUCLEOTIDE SEQUENCE</scope>
    <source>
        <strain evidence="2">Rmic-2018</strain>
        <tissue evidence="2">Larvae</tissue>
    </source>
</reference>
<sequence>MGELLQIYQTAVGPVPPSVDLPPPTEKPLAINTGEELAGRLIAYTDGSVIPDTGSATASCVMPALGWTASCRQPFAACSTAAETAGVHLEAGLLAANPPTCPVALGCDSRAALLSLAKPERAGFATQGLVTKLHALLASGVNVSLHWVPSHVGIQGNEQADALAKEAHHSAVTVCRTVVASDFLRLTLRRLLLRYHPDDRVVRWNHQPGCLTGVSPGGRGPCYFAYASAASGLRPGVIGLAELRPLHALRAGHMKLSSTCCVFAQRFAHNAASCSPHSVATVCPPLHRGTFLFLHGTAPRSSRRFFASLRTPD</sequence>
<dbReference type="Proteomes" id="UP000821866">
    <property type="component" value="Chromosome 8"/>
</dbReference>
<accession>A0A9J6D9B4</accession>
<dbReference type="SUPFAM" id="SSF53098">
    <property type="entry name" value="Ribonuclease H-like"/>
    <property type="match status" value="1"/>
</dbReference>
<feature type="domain" description="RNase H type-1" evidence="1">
    <location>
        <begin position="37"/>
        <end position="169"/>
    </location>
</feature>
<gene>
    <name evidence="2" type="ORF">HPB51_011364</name>
</gene>
<reference evidence="2" key="1">
    <citation type="journal article" date="2020" name="Cell">
        <title>Large-Scale Comparative Analyses of Tick Genomes Elucidate Their Genetic Diversity and Vector Capacities.</title>
        <authorList>
            <consortium name="Tick Genome and Microbiome Consortium (TIGMIC)"/>
            <person name="Jia N."/>
            <person name="Wang J."/>
            <person name="Shi W."/>
            <person name="Du L."/>
            <person name="Sun Y."/>
            <person name="Zhan W."/>
            <person name="Jiang J.F."/>
            <person name="Wang Q."/>
            <person name="Zhang B."/>
            <person name="Ji P."/>
            <person name="Bell-Sakyi L."/>
            <person name="Cui X.M."/>
            <person name="Yuan T.T."/>
            <person name="Jiang B.G."/>
            <person name="Yang W.F."/>
            <person name="Lam T.T."/>
            <person name="Chang Q.C."/>
            <person name="Ding S.J."/>
            <person name="Wang X.J."/>
            <person name="Zhu J.G."/>
            <person name="Ruan X.D."/>
            <person name="Zhao L."/>
            <person name="Wei J.T."/>
            <person name="Ye R.Z."/>
            <person name="Que T.C."/>
            <person name="Du C.H."/>
            <person name="Zhou Y.H."/>
            <person name="Cheng J.X."/>
            <person name="Dai P.F."/>
            <person name="Guo W.B."/>
            <person name="Han X.H."/>
            <person name="Huang E.J."/>
            <person name="Li L.F."/>
            <person name="Wei W."/>
            <person name="Gao Y.C."/>
            <person name="Liu J.Z."/>
            <person name="Shao H.Z."/>
            <person name="Wang X."/>
            <person name="Wang C.C."/>
            <person name="Yang T.C."/>
            <person name="Huo Q.B."/>
            <person name="Li W."/>
            <person name="Chen H.Y."/>
            <person name="Chen S.E."/>
            <person name="Zhou L.G."/>
            <person name="Ni X.B."/>
            <person name="Tian J.H."/>
            <person name="Sheng Y."/>
            <person name="Liu T."/>
            <person name="Pan Y.S."/>
            <person name="Xia L.Y."/>
            <person name="Li J."/>
            <person name="Zhao F."/>
            <person name="Cao W.C."/>
        </authorList>
    </citation>
    <scope>NUCLEOTIDE SEQUENCE</scope>
    <source>
        <strain evidence="2">Rmic-2018</strain>
    </source>
</reference>
<evidence type="ECO:0000313" key="2">
    <source>
        <dbReference type="EMBL" id="KAH8018732.1"/>
    </source>
</evidence>
<organism evidence="2 3">
    <name type="scientific">Rhipicephalus microplus</name>
    <name type="common">Cattle tick</name>
    <name type="synonym">Boophilus microplus</name>
    <dbReference type="NCBI Taxonomy" id="6941"/>
    <lineage>
        <taxon>Eukaryota</taxon>
        <taxon>Metazoa</taxon>
        <taxon>Ecdysozoa</taxon>
        <taxon>Arthropoda</taxon>
        <taxon>Chelicerata</taxon>
        <taxon>Arachnida</taxon>
        <taxon>Acari</taxon>
        <taxon>Parasitiformes</taxon>
        <taxon>Ixodida</taxon>
        <taxon>Ixodoidea</taxon>
        <taxon>Ixodidae</taxon>
        <taxon>Rhipicephalinae</taxon>
        <taxon>Rhipicephalus</taxon>
        <taxon>Boophilus</taxon>
    </lineage>
</organism>
<dbReference type="PROSITE" id="PS50879">
    <property type="entry name" value="RNASE_H_1"/>
    <property type="match status" value="1"/>
</dbReference>
<dbReference type="GO" id="GO:0004523">
    <property type="term" value="F:RNA-DNA hybrid ribonuclease activity"/>
    <property type="evidence" value="ECO:0007669"/>
    <property type="project" value="InterPro"/>
</dbReference>
<dbReference type="GO" id="GO:0003676">
    <property type="term" value="F:nucleic acid binding"/>
    <property type="evidence" value="ECO:0007669"/>
    <property type="project" value="InterPro"/>
</dbReference>
<dbReference type="InterPro" id="IPR002156">
    <property type="entry name" value="RNaseH_domain"/>
</dbReference>
<protein>
    <recommendedName>
        <fullName evidence="1">RNase H type-1 domain-containing protein</fullName>
    </recommendedName>
</protein>
<name>A0A9J6D9B4_RHIMP</name>
<comment type="caution">
    <text evidence="2">The sequence shown here is derived from an EMBL/GenBank/DDBJ whole genome shotgun (WGS) entry which is preliminary data.</text>
</comment>
<proteinExistence type="predicted"/>